<protein>
    <recommendedName>
        <fullName evidence="5">Pectinesterase</fullName>
        <ecNumber evidence="5">3.1.1.11</ecNumber>
    </recommendedName>
</protein>
<name>I3C146_9FLAO</name>
<sequence>MKQQIHYTILLSLFFCLLLKAHALPKNDVCFFNDFDMIVAKDGSGDYNSIQEAINNTKSYPYDKITIFVKKGVYNEKVKIYQWNPKVTLIGENKENTIISFNDYFDGINLGRNSTFHTPTLQINGNDCTIKNLTIENTAGEVGQAIALTVNANRVLIENCNIKGNQDTVFLSGEGFKQYFKNCYIEGTTDFIFGQATAVFEDCTIHSKSDSYITAASTDKNTKYGFVFINCKLTADKDVTKVYLGRPWRIYAKTVFLNCTMGSHILPIRWHDWNKNESHKNSFYAEYQTKGASASSKNRVKWSHLLTSSEAKNYTLESILKDRNSIQPWYTTN</sequence>
<feature type="domain" description="Pectinesterase catalytic" evidence="6">
    <location>
        <begin position="36"/>
        <end position="321"/>
    </location>
</feature>
<feature type="signal peptide" evidence="5">
    <location>
        <begin position="1"/>
        <end position="23"/>
    </location>
</feature>
<feature type="chain" id="PRO_5005135875" description="Pectinesterase" evidence="5">
    <location>
        <begin position="24"/>
        <end position="333"/>
    </location>
</feature>
<evidence type="ECO:0000256" key="2">
    <source>
        <dbReference type="ARBA" id="ARBA00022801"/>
    </source>
</evidence>
<dbReference type="InterPro" id="IPR033131">
    <property type="entry name" value="Pectinesterase_Asp_AS"/>
</dbReference>
<dbReference type="UniPathway" id="UPA00545">
    <property type="reaction ID" value="UER00823"/>
</dbReference>
<dbReference type="GO" id="GO:0009279">
    <property type="term" value="C:cell outer membrane"/>
    <property type="evidence" value="ECO:0007669"/>
    <property type="project" value="TreeGrafter"/>
</dbReference>
<dbReference type="GO" id="GO:0030599">
    <property type="term" value="F:pectinesterase activity"/>
    <property type="evidence" value="ECO:0007669"/>
    <property type="project" value="UniProtKB-UniRule"/>
</dbReference>
<dbReference type="STRING" id="926559.JoomaDRAFT_0282"/>
<dbReference type="InterPro" id="IPR000070">
    <property type="entry name" value="Pectinesterase_cat"/>
</dbReference>
<dbReference type="EC" id="3.1.1.11" evidence="5"/>
<dbReference type="InterPro" id="IPR012334">
    <property type="entry name" value="Pectin_lyas_fold"/>
</dbReference>
<gene>
    <name evidence="7" type="ORF">JoomaDRAFT_0282</name>
</gene>
<dbReference type="GO" id="GO:0042545">
    <property type="term" value="P:cell wall modification"/>
    <property type="evidence" value="ECO:0007669"/>
    <property type="project" value="UniProtKB-UniRule"/>
</dbReference>
<evidence type="ECO:0000313" key="8">
    <source>
        <dbReference type="Proteomes" id="UP000004690"/>
    </source>
</evidence>
<keyword evidence="8" id="KW-1185">Reference proteome</keyword>
<evidence type="ECO:0000256" key="4">
    <source>
        <dbReference type="PROSITE-ProRule" id="PRU10040"/>
    </source>
</evidence>
<dbReference type="PANTHER" id="PTHR31321">
    <property type="entry name" value="ACYL-COA THIOESTER HYDROLASE YBHC-RELATED"/>
    <property type="match status" value="1"/>
</dbReference>
<dbReference type="PROSITE" id="PS00503">
    <property type="entry name" value="PECTINESTERASE_2"/>
    <property type="match status" value="1"/>
</dbReference>
<evidence type="ECO:0000259" key="6">
    <source>
        <dbReference type="Pfam" id="PF01095"/>
    </source>
</evidence>
<evidence type="ECO:0000256" key="1">
    <source>
        <dbReference type="ARBA" id="ARBA00008891"/>
    </source>
</evidence>
<dbReference type="OrthoDB" id="9804686at2"/>
<dbReference type="eggNOG" id="COG4677">
    <property type="taxonomic scope" value="Bacteria"/>
</dbReference>
<feature type="active site" evidence="4">
    <location>
        <position position="190"/>
    </location>
</feature>
<dbReference type="PANTHER" id="PTHR31321:SF57">
    <property type="entry name" value="PECTINESTERASE 53-RELATED"/>
    <property type="match status" value="1"/>
</dbReference>
<dbReference type="Pfam" id="PF01095">
    <property type="entry name" value="Pectinesterase"/>
    <property type="match status" value="1"/>
</dbReference>
<comment type="catalytic activity">
    <reaction evidence="5">
        <text>[(1-&gt;4)-alpha-D-galacturonosyl methyl ester](n) + n H2O = [(1-&gt;4)-alpha-D-galacturonosyl](n) + n methanol + n H(+)</text>
        <dbReference type="Rhea" id="RHEA:22380"/>
        <dbReference type="Rhea" id="RHEA-COMP:14570"/>
        <dbReference type="Rhea" id="RHEA-COMP:14573"/>
        <dbReference type="ChEBI" id="CHEBI:15377"/>
        <dbReference type="ChEBI" id="CHEBI:15378"/>
        <dbReference type="ChEBI" id="CHEBI:17790"/>
        <dbReference type="ChEBI" id="CHEBI:140522"/>
        <dbReference type="ChEBI" id="CHEBI:140523"/>
        <dbReference type="EC" id="3.1.1.11"/>
    </reaction>
</comment>
<keyword evidence="3 5" id="KW-0063">Aspartyl esterase</keyword>
<dbReference type="PROSITE" id="PS00800">
    <property type="entry name" value="PECTINESTERASE_1"/>
    <property type="match status" value="1"/>
</dbReference>
<dbReference type="Proteomes" id="UP000004690">
    <property type="component" value="Unassembled WGS sequence"/>
</dbReference>
<dbReference type="HOGENOM" id="CLU_012243_3_1_10"/>
<accession>I3C146</accession>
<keyword evidence="5" id="KW-0732">Signal</keyword>
<dbReference type="InterPro" id="IPR018040">
    <property type="entry name" value="Pectinesterase_Tyr_AS"/>
</dbReference>
<dbReference type="RefSeq" id="WP_008616142.1">
    <property type="nucleotide sequence ID" value="NZ_JH651380.1"/>
</dbReference>
<reference evidence="7 8" key="1">
    <citation type="submission" date="2012-02" db="EMBL/GenBank/DDBJ databases">
        <title>Improved High-Quality Draft genome of Joostella marina DSM 19592.</title>
        <authorList>
            <consortium name="US DOE Joint Genome Institute (JGI-PGF)"/>
            <person name="Lucas S."/>
            <person name="Copeland A."/>
            <person name="Lapidus A."/>
            <person name="Bruce D."/>
            <person name="Goodwin L."/>
            <person name="Pitluck S."/>
            <person name="Peters L."/>
            <person name="Chertkov O."/>
            <person name="Ovchinnikova G."/>
            <person name="Kyrpides N."/>
            <person name="Mavromatis K."/>
            <person name="Detter J.C."/>
            <person name="Han C."/>
            <person name="Land M."/>
            <person name="Hauser L."/>
            <person name="Markowitz V."/>
            <person name="Cheng J.-F."/>
            <person name="Hugenholtz P."/>
            <person name="Woyke T."/>
            <person name="Wu D."/>
            <person name="Tindall B."/>
            <person name="Brambilla E."/>
            <person name="Klenk H.-P."/>
            <person name="Eisen J.A."/>
        </authorList>
    </citation>
    <scope>NUCLEOTIDE SEQUENCE [LARGE SCALE GENOMIC DNA]</scope>
    <source>
        <strain evidence="7 8">DSM 19592</strain>
    </source>
</reference>
<proteinExistence type="inferred from homology"/>
<keyword evidence="2 5" id="KW-0378">Hydrolase</keyword>
<evidence type="ECO:0000256" key="5">
    <source>
        <dbReference type="RuleBase" id="RU000589"/>
    </source>
</evidence>
<dbReference type="InterPro" id="IPR011050">
    <property type="entry name" value="Pectin_lyase_fold/virulence"/>
</dbReference>
<comment type="pathway">
    <text evidence="5">Glycan metabolism; pectin degradation; 2-dehydro-3-deoxy-D-gluconate from pectin: step 1/5.</text>
</comment>
<organism evidence="7 8">
    <name type="scientific">Galbibacter orientalis DSM 19592</name>
    <dbReference type="NCBI Taxonomy" id="926559"/>
    <lineage>
        <taxon>Bacteria</taxon>
        <taxon>Pseudomonadati</taxon>
        <taxon>Bacteroidota</taxon>
        <taxon>Flavobacteriia</taxon>
        <taxon>Flavobacteriales</taxon>
        <taxon>Flavobacteriaceae</taxon>
        <taxon>Galbibacter</taxon>
    </lineage>
</organism>
<evidence type="ECO:0000256" key="3">
    <source>
        <dbReference type="ARBA" id="ARBA00023085"/>
    </source>
</evidence>
<comment type="similarity">
    <text evidence="1">Belongs to the pectinesterase family.</text>
</comment>
<dbReference type="Gene3D" id="2.160.20.10">
    <property type="entry name" value="Single-stranded right-handed beta-helix, Pectin lyase-like"/>
    <property type="match status" value="1"/>
</dbReference>
<dbReference type="EMBL" id="JH651380">
    <property type="protein sequence ID" value="EIJ37339.1"/>
    <property type="molecule type" value="Genomic_DNA"/>
</dbReference>
<evidence type="ECO:0000313" key="7">
    <source>
        <dbReference type="EMBL" id="EIJ37339.1"/>
    </source>
</evidence>
<dbReference type="GO" id="GO:0045490">
    <property type="term" value="P:pectin catabolic process"/>
    <property type="evidence" value="ECO:0007669"/>
    <property type="project" value="UniProtKB-UniRule"/>
</dbReference>
<dbReference type="AlphaFoldDB" id="I3C146"/>
<dbReference type="SUPFAM" id="SSF51126">
    <property type="entry name" value="Pectin lyase-like"/>
    <property type="match status" value="1"/>
</dbReference>